<evidence type="ECO:0008006" key="3">
    <source>
        <dbReference type="Google" id="ProtNLM"/>
    </source>
</evidence>
<organism evidence="1 2">
    <name type="scientific">Heracleum sosnowskyi</name>
    <dbReference type="NCBI Taxonomy" id="360622"/>
    <lineage>
        <taxon>Eukaryota</taxon>
        <taxon>Viridiplantae</taxon>
        <taxon>Streptophyta</taxon>
        <taxon>Embryophyta</taxon>
        <taxon>Tracheophyta</taxon>
        <taxon>Spermatophyta</taxon>
        <taxon>Magnoliopsida</taxon>
        <taxon>eudicotyledons</taxon>
        <taxon>Gunneridae</taxon>
        <taxon>Pentapetalae</taxon>
        <taxon>asterids</taxon>
        <taxon>campanulids</taxon>
        <taxon>Apiales</taxon>
        <taxon>Apiaceae</taxon>
        <taxon>Apioideae</taxon>
        <taxon>apioid superclade</taxon>
        <taxon>Tordylieae</taxon>
        <taxon>Tordyliinae</taxon>
        <taxon>Heracleum</taxon>
    </lineage>
</organism>
<reference evidence="1" key="2">
    <citation type="submission" date="2023-05" db="EMBL/GenBank/DDBJ databases">
        <authorList>
            <person name="Schelkunov M.I."/>
        </authorList>
    </citation>
    <scope>NUCLEOTIDE SEQUENCE</scope>
    <source>
        <strain evidence="1">Hsosn_3</strain>
        <tissue evidence="1">Leaf</tissue>
    </source>
</reference>
<keyword evidence="2" id="KW-1185">Reference proteome</keyword>
<name>A0AAD8MQ43_9APIA</name>
<dbReference type="SUPFAM" id="SSF56219">
    <property type="entry name" value="DNase I-like"/>
    <property type="match status" value="1"/>
</dbReference>
<sequence length="518" mass="60328">MGDFNSVREESDRINCLHSDSDSEVFNDFINNNGMIHIKIQSPHYTWFGPKSKRSTLDWIFINKAWMGDYTWNARLLNRKNSDHGAIWFGTTKINWGPKPFKLYNSWLDEQTLSEMISNLSNNIDPININLRQAIKEIRTVGKWWNKNVLGNLDETITIKEEEMQKIDNGTIPMNTTTRMELQNLYHHRDHMIWKKSRALWHAGGDKNMKYFHQVVNRKRQRNIIFDLMQNNHWIDDPTQVKSILYDHFKNFLNRNHDIHTFRIDTLEINTISNSLKNSLECNFNEEEISIALKESDSNKAPGPDGLNAGCLKCCWSFIKPGFIKMIKTFHQTGQILHHMILKAKELGKFEGIQIGQGSISFTHLQFANDTLLFINGDDKSISSIKRILLTFQLLSGLKINFHKSELFAVNYHSQQQVEWATTLSCKIGMWPIKYLGVPPGISQSNIKLWEPLIKRFQNNLNDWASNHLNMASKLVLMKATLDSLPIYWFNFFKMPAGVRKKNSIRNSFLWGSEDAFN</sequence>
<dbReference type="PANTHER" id="PTHR33116">
    <property type="entry name" value="REVERSE TRANSCRIPTASE ZINC-BINDING DOMAIN-CONTAINING PROTEIN-RELATED-RELATED"/>
    <property type="match status" value="1"/>
</dbReference>
<comment type="caution">
    <text evidence="1">The sequence shown here is derived from an EMBL/GenBank/DDBJ whole genome shotgun (WGS) entry which is preliminary data.</text>
</comment>
<dbReference type="Proteomes" id="UP001237642">
    <property type="component" value="Unassembled WGS sequence"/>
</dbReference>
<protein>
    <recommendedName>
        <fullName evidence="3">Reverse transcriptase domain-containing protein</fullName>
    </recommendedName>
</protein>
<dbReference type="Gene3D" id="3.60.10.10">
    <property type="entry name" value="Endonuclease/exonuclease/phosphatase"/>
    <property type="match status" value="1"/>
</dbReference>
<reference evidence="1" key="1">
    <citation type="submission" date="2023-02" db="EMBL/GenBank/DDBJ databases">
        <title>Genome of toxic invasive species Heracleum sosnowskyi carries increased number of genes despite the absence of recent whole-genome duplications.</title>
        <authorList>
            <person name="Schelkunov M."/>
            <person name="Shtratnikova V."/>
            <person name="Makarenko M."/>
            <person name="Klepikova A."/>
            <person name="Omelchenko D."/>
            <person name="Novikova G."/>
            <person name="Obukhova E."/>
            <person name="Bogdanov V."/>
            <person name="Penin A."/>
            <person name="Logacheva M."/>
        </authorList>
    </citation>
    <scope>NUCLEOTIDE SEQUENCE</scope>
    <source>
        <strain evidence="1">Hsosn_3</strain>
        <tissue evidence="1">Leaf</tissue>
    </source>
</reference>
<evidence type="ECO:0000313" key="1">
    <source>
        <dbReference type="EMBL" id="KAK1385275.1"/>
    </source>
</evidence>
<dbReference type="PANTHER" id="PTHR33116:SF78">
    <property type="entry name" value="OS12G0587133 PROTEIN"/>
    <property type="match status" value="1"/>
</dbReference>
<gene>
    <name evidence="1" type="ORF">POM88_023010</name>
</gene>
<dbReference type="EMBL" id="JAUIZM010000005">
    <property type="protein sequence ID" value="KAK1385275.1"/>
    <property type="molecule type" value="Genomic_DNA"/>
</dbReference>
<dbReference type="AlphaFoldDB" id="A0AAD8MQ43"/>
<dbReference type="InterPro" id="IPR036691">
    <property type="entry name" value="Endo/exonu/phosph_ase_sf"/>
</dbReference>
<evidence type="ECO:0000313" key="2">
    <source>
        <dbReference type="Proteomes" id="UP001237642"/>
    </source>
</evidence>
<proteinExistence type="predicted"/>
<accession>A0AAD8MQ43</accession>